<evidence type="ECO:0000256" key="3">
    <source>
        <dbReference type="ARBA" id="ARBA00048508"/>
    </source>
</evidence>
<protein>
    <recommendedName>
        <fullName evidence="2">3-oxoacyl-[acyl-carrier-protein] reductase</fullName>
        <ecNumber evidence="2">1.1.1.100</ecNumber>
    </recommendedName>
</protein>
<keyword evidence="5" id="KW-1185">Reference proteome</keyword>
<name>A0AAD6XAK5_9AGAR</name>
<dbReference type="EMBL" id="JARJCM010000019">
    <property type="protein sequence ID" value="KAJ7040956.1"/>
    <property type="molecule type" value="Genomic_DNA"/>
</dbReference>
<dbReference type="InterPro" id="IPR002347">
    <property type="entry name" value="SDR_fam"/>
</dbReference>
<dbReference type="PANTHER" id="PTHR42879">
    <property type="entry name" value="3-OXOACYL-(ACYL-CARRIER-PROTEIN) REDUCTASE"/>
    <property type="match status" value="1"/>
</dbReference>
<reference evidence="4" key="1">
    <citation type="submission" date="2023-03" db="EMBL/GenBank/DDBJ databases">
        <title>Massive genome expansion in bonnet fungi (Mycena s.s.) driven by repeated elements and novel gene families across ecological guilds.</title>
        <authorList>
            <consortium name="Lawrence Berkeley National Laboratory"/>
            <person name="Harder C.B."/>
            <person name="Miyauchi S."/>
            <person name="Viragh M."/>
            <person name="Kuo A."/>
            <person name="Thoen E."/>
            <person name="Andreopoulos B."/>
            <person name="Lu D."/>
            <person name="Skrede I."/>
            <person name="Drula E."/>
            <person name="Henrissat B."/>
            <person name="Morin E."/>
            <person name="Kohler A."/>
            <person name="Barry K."/>
            <person name="LaButti K."/>
            <person name="Morin E."/>
            <person name="Salamov A."/>
            <person name="Lipzen A."/>
            <person name="Mereny Z."/>
            <person name="Hegedus B."/>
            <person name="Baldrian P."/>
            <person name="Stursova M."/>
            <person name="Weitz H."/>
            <person name="Taylor A."/>
            <person name="Grigoriev I.V."/>
            <person name="Nagy L.G."/>
            <person name="Martin F."/>
            <person name="Kauserud H."/>
        </authorList>
    </citation>
    <scope>NUCLEOTIDE SEQUENCE</scope>
    <source>
        <strain evidence="4">CBHHK200</strain>
    </source>
</reference>
<dbReference type="Gene3D" id="3.40.50.720">
    <property type="entry name" value="NAD(P)-binding Rossmann-like Domain"/>
    <property type="match status" value="2"/>
</dbReference>
<evidence type="ECO:0000256" key="2">
    <source>
        <dbReference type="ARBA" id="ARBA00012948"/>
    </source>
</evidence>
<sequence length="200" mass="21560">MHATVRQMRTTLELKQMVFKGVALVTGAARGIGKAISLRLAHDGFKVAINDISTKTKMLDSVVEEMKAKGQVSSAHVADVTVEDEVRGIIKGVVDTHGRLDVMVANAGVASYTPLLQLGLDEWERIMKINAQGVFLCYKHAAVEFGPHGITVNAYAPGAIDTEMLSATMTDDTPHEVLIDEESKFITGQSISVNGGVYFD</sequence>
<dbReference type="PANTHER" id="PTHR42879:SF2">
    <property type="entry name" value="3-OXOACYL-[ACYL-CARRIER-PROTEIN] REDUCTASE FABG"/>
    <property type="match status" value="1"/>
</dbReference>
<organism evidence="4 5">
    <name type="scientific">Mycena alexandri</name>
    <dbReference type="NCBI Taxonomy" id="1745969"/>
    <lineage>
        <taxon>Eukaryota</taxon>
        <taxon>Fungi</taxon>
        <taxon>Dikarya</taxon>
        <taxon>Basidiomycota</taxon>
        <taxon>Agaricomycotina</taxon>
        <taxon>Agaricomycetes</taxon>
        <taxon>Agaricomycetidae</taxon>
        <taxon>Agaricales</taxon>
        <taxon>Marasmiineae</taxon>
        <taxon>Mycenaceae</taxon>
        <taxon>Mycena</taxon>
    </lineage>
</organism>
<evidence type="ECO:0000313" key="5">
    <source>
        <dbReference type="Proteomes" id="UP001218188"/>
    </source>
</evidence>
<dbReference type="AlphaFoldDB" id="A0AAD6XAK5"/>
<dbReference type="GO" id="GO:0004316">
    <property type="term" value="F:3-oxoacyl-[acyl-carrier-protein] reductase (NADPH) activity"/>
    <property type="evidence" value="ECO:0007669"/>
    <property type="project" value="UniProtKB-EC"/>
</dbReference>
<dbReference type="SUPFAM" id="SSF51735">
    <property type="entry name" value="NAD(P)-binding Rossmann-fold domains"/>
    <property type="match status" value="1"/>
</dbReference>
<dbReference type="InterPro" id="IPR050259">
    <property type="entry name" value="SDR"/>
</dbReference>
<accession>A0AAD6XAK5</accession>
<evidence type="ECO:0000313" key="4">
    <source>
        <dbReference type="EMBL" id="KAJ7040956.1"/>
    </source>
</evidence>
<dbReference type="Pfam" id="PF00106">
    <property type="entry name" value="adh_short"/>
    <property type="match status" value="1"/>
</dbReference>
<comment type="caution">
    <text evidence="4">The sequence shown here is derived from an EMBL/GenBank/DDBJ whole genome shotgun (WGS) entry which is preliminary data.</text>
</comment>
<gene>
    <name evidence="4" type="ORF">C8F04DRAFT_1253461</name>
</gene>
<comment type="catalytic activity">
    <reaction evidence="3">
        <text>a (3R)-hydroxyacyl-[ACP] + NADP(+) = a 3-oxoacyl-[ACP] + NADPH + H(+)</text>
        <dbReference type="Rhea" id="RHEA:17397"/>
        <dbReference type="Rhea" id="RHEA-COMP:9916"/>
        <dbReference type="Rhea" id="RHEA-COMP:9945"/>
        <dbReference type="ChEBI" id="CHEBI:15378"/>
        <dbReference type="ChEBI" id="CHEBI:57783"/>
        <dbReference type="ChEBI" id="CHEBI:58349"/>
        <dbReference type="ChEBI" id="CHEBI:78776"/>
        <dbReference type="ChEBI" id="CHEBI:78827"/>
        <dbReference type="EC" id="1.1.1.100"/>
    </reaction>
</comment>
<dbReference type="Proteomes" id="UP001218188">
    <property type="component" value="Unassembled WGS sequence"/>
</dbReference>
<dbReference type="PRINTS" id="PR00081">
    <property type="entry name" value="GDHRDH"/>
</dbReference>
<proteinExistence type="inferred from homology"/>
<evidence type="ECO:0000256" key="1">
    <source>
        <dbReference type="ARBA" id="ARBA00006484"/>
    </source>
</evidence>
<comment type="similarity">
    <text evidence="1">Belongs to the short-chain dehydrogenases/reductases (SDR) family.</text>
</comment>
<dbReference type="InterPro" id="IPR036291">
    <property type="entry name" value="NAD(P)-bd_dom_sf"/>
</dbReference>
<dbReference type="EC" id="1.1.1.100" evidence="2"/>